<accession>A0A6G1KQI7</accession>
<protein>
    <recommendedName>
        <fullName evidence="3">S-adenosyl-L-methionine-dependent methyltransferase</fullName>
    </recommendedName>
</protein>
<sequence length="363" mass="40539">MDSPDSNMDSDTLSRLTTLRRQYFQLVEPSKIRWPDDVTLIRSDVQSWMFNKMFDVESVAFPPPEEYQLRALKLLIAKLEGSIFDPEKDEISDDLMSTLAVLFSSKIAPESTTIQQKAFVTYEYPSRSHKGIDDEYRITVLESRLVLASAGTTGLRTWEASLLLASFLTSERGQMEVVGKRVFELGSGSGMLSILCAKYLGVSSIVATDGNEGIVDALKTNIFLNKIDSEGPNHSTIRTAALKWGWPLNASSFAEDYGMEVPDVVLGADVTYDKYAVPCLVSSLRELFDLNPALQVLIAATIRNEQTFEVFQTACKRNGFSMELIDFPQKSEHQQDGPFISTSIPIQIWRIANPQAPRDTSSY</sequence>
<dbReference type="AlphaFoldDB" id="A0A6G1KQI7"/>
<dbReference type="GO" id="GO:0005737">
    <property type="term" value="C:cytoplasm"/>
    <property type="evidence" value="ECO:0007669"/>
    <property type="project" value="TreeGrafter"/>
</dbReference>
<dbReference type="Proteomes" id="UP000799428">
    <property type="component" value="Unassembled WGS sequence"/>
</dbReference>
<evidence type="ECO:0000313" key="1">
    <source>
        <dbReference type="EMBL" id="KAF2715109.1"/>
    </source>
</evidence>
<dbReference type="EMBL" id="MU005764">
    <property type="protein sequence ID" value="KAF2715109.1"/>
    <property type="molecule type" value="Genomic_DNA"/>
</dbReference>
<dbReference type="GO" id="GO:0008757">
    <property type="term" value="F:S-adenosylmethionine-dependent methyltransferase activity"/>
    <property type="evidence" value="ECO:0007669"/>
    <property type="project" value="UniProtKB-ARBA"/>
</dbReference>
<dbReference type="Pfam" id="PF10294">
    <property type="entry name" value="Methyltransf_16"/>
    <property type="match status" value="1"/>
</dbReference>
<proteinExistence type="predicted"/>
<dbReference type="InterPro" id="IPR029063">
    <property type="entry name" value="SAM-dependent_MTases_sf"/>
</dbReference>
<evidence type="ECO:0008006" key="3">
    <source>
        <dbReference type="Google" id="ProtNLM"/>
    </source>
</evidence>
<name>A0A6G1KQI7_9PLEO</name>
<keyword evidence="2" id="KW-1185">Reference proteome</keyword>
<evidence type="ECO:0000313" key="2">
    <source>
        <dbReference type="Proteomes" id="UP000799428"/>
    </source>
</evidence>
<organism evidence="1 2">
    <name type="scientific">Pleomassaria siparia CBS 279.74</name>
    <dbReference type="NCBI Taxonomy" id="1314801"/>
    <lineage>
        <taxon>Eukaryota</taxon>
        <taxon>Fungi</taxon>
        <taxon>Dikarya</taxon>
        <taxon>Ascomycota</taxon>
        <taxon>Pezizomycotina</taxon>
        <taxon>Dothideomycetes</taxon>
        <taxon>Pleosporomycetidae</taxon>
        <taxon>Pleosporales</taxon>
        <taxon>Pleomassariaceae</taxon>
        <taxon>Pleomassaria</taxon>
    </lineage>
</organism>
<gene>
    <name evidence="1" type="ORF">K504DRAFT_396129</name>
</gene>
<reference evidence="1" key="1">
    <citation type="journal article" date="2020" name="Stud. Mycol.">
        <title>101 Dothideomycetes genomes: a test case for predicting lifestyles and emergence of pathogens.</title>
        <authorList>
            <person name="Haridas S."/>
            <person name="Albert R."/>
            <person name="Binder M."/>
            <person name="Bloem J."/>
            <person name="Labutti K."/>
            <person name="Salamov A."/>
            <person name="Andreopoulos B."/>
            <person name="Baker S."/>
            <person name="Barry K."/>
            <person name="Bills G."/>
            <person name="Bluhm B."/>
            <person name="Cannon C."/>
            <person name="Castanera R."/>
            <person name="Culley D."/>
            <person name="Daum C."/>
            <person name="Ezra D."/>
            <person name="Gonzalez J."/>
            <person name="Henrissat B."/>
            <person name="Kuo A."/>
            <person name="Liang C."/>
            <person name="Lipzen A."/>
            <person name="Lutzoni F."/>
            <person name="Magnuson J."/>
            <person name="Mondo S."/>
            <person name="Nolan M."/>
            <person name="Ohm R."/>
            <person name="Pangilinan J."/>
            <person name="Park H.-J."/>
            <person name="Ramirez L."/>
            <person name="Alfaro M."/>
            <person name="Sun H."/>
            <person name="Tritt A."/>
            <person name="Yoshinaga Y."/>
            <person name="Zwiers L.-H."/>
            <person name="Turgeon B."/>
            <person name="Goodwin S."/>
            <person name="Spatafora J."/>
            <person name="Crous P."/>
            <person name="Grigoriev I."/>
        </authorList>
    </citation>
    <scope>NUCLEOTIDE SEQUENCE</scope>
    <source>
        <strain evidence="1">CBS 279.74</strain>
    </source>
</reference>
<dbReference type="Gene3D" id="3.40.50.150">
    <property type="entry name" value="Vaccinia Virus protein VP39"/>
    <property type="match status" value="1"/>
</dbReference>
<dbReference type="InterPro" id="IPR019410">
    <property type="entry name" value="Methyltransf_16"/>
</dbReference>
<dbReference type="OrthoDB" id="194386at2759"/>
<dbReference type="SUPFAM" id="SSF53335">
    <property type="entry name" value="S-adenosyl-L-methionine-dependent methyltransferases"/>
    <property type="match status" value="1"/>
</dbReference>
<dbReference type="PANTHER" id="PTHR14614">
    <property type="entry name" value="HEPATOCELLULAR CARCINOMA-ASSOCIATED ANTIGEN"/>
    <property type="match status" value="1"/>
</dbReference>
<dbReference type="PANTHER" id="PTHR14614:SF130">
    <property type="entry name" value="PROTEIN-LYSINE N-METHYLTRANSFERASE EEF2KMT"/>
    <property type="match status" value="1"/>
</dbReference>